<accession>A0A1J4N7U8</accession>
<comment type="miscellaneous">
    <text evidence="6">The iminoaspartate product is unstable in aqueous solution and can decompose to oxaloacetate and ammonia.</text>
</comment>
<keyword evidence="2 6" id="KW-0662">Pyridine nucleotide biosynthesis</keyword>
<dbReference type="Gene3D" id="3.40.50.720">
    <property type="entry name" value="NAD(P)-binding Rossmann-like Domain"/>
    <property type="match status" value="1"/>
</dbReference>
<dbReference type="PIRSF" id="PIRSF005227">
    <property type="entry name" value="Asp_dh_NAD_syn"/>
    <property type="match status" value="1"/>
</dbReference>
<keyword evidence="5 6" id="KW-0520">NAD</keyword>
<evidence type="ECO:0000313" key="9">
    <source>
        <dbReference type="EMBL" id="OIJ27602.1"/>
    </source>
</evidence>
<comment type="catalytic activity">
    <reaction evidence="6">
        <text>L-aspartate + NAD(+) + H2O = oxaloacetate + NH4(+) + NADH + H(+)</text>
        <dbReference type="Rhea" id="RHEA:11788"/>
        <dbReference type="ChEBI" id="CHEBI:15377"/>
        <dbReference type="ChEBI" id="CHEBI:15378"/>
        <dbReference type="ChEBI" id="CHEBI:16452"/>
        <dbReference type="ChEBI" id="CHEBI:28938"/>
        <dbReference type="ChEBI" id="CHEBI:29991"/>
        <dbReference type="ChEBI" id="CHEBI:57540"/>
        <dbReference type="ChEBI" id="CHEBI:57945"/>
        <dbReference type="EC" id="1.4.1.21"/>
    </reaction>
</comment>
<evidence type="ECO:0000256" key="6">
    <source>
        <dbReference type="HAMAP-Rule" id="MF_01265"/>
    </source>
</evidence>
<dbReference type="InterPro" id="IPR011182">
    <property type="entry name" value="L-Asp_DH"/>
</dbReference>
<proteinExistence type="inferred from homology"/>
<feature type="binding site" evidence="6">
    <location>
        <position position="113"/>
    </location>
    <ligand>
        <name>NAD(+)</name>
        <dbReference type="ChEBI" id="CHEBI:57540"/>
    </ligand>
</feature>
<protein>
    <recommendedName>
        <fullName evidence="6">L-aspartate dehydrogenase</fullName>
        <ecNumber evidence="6">1.4.1.21</ecNumber>
    </recommendedName>
</protein>
<dbReference type="InterPro" id="IPR036291">
    <property type="entry name" value="NAD(P)-bd_dom_sf"/>
</dbReference>
<dbReference type="PANTHER" id="PTHR31873">
    <property type="entry name" value="L-ASPARTATE DEHYDROGENASE-RELATED"/>
    <property type="match status" value="1"/>
</dbReference>
<evidence type="ECO:0000313" key="10">
    <source>
        <dbReference type="Proteomes" id="UP000033772"/>
    </source>
</evidence>
<dbReference type="GO" id="GO:0033735">
    <property type="term" value="F:aspartate dehydrogenase [NAD(P)+] activity"/>
    <property type="evidence" value="ECO:0007669"/>
    <property type="project" value="UniProtKB-EC"/>
</dbReference>
<dbReference type="AlphaFoldDB" id="A0A1J4N7U8"/>
<dbReference type="OrthoDB" id="4772942at2"/>
<name>A0A1J4N7U8_9ACTN</name>
<dbReference type="HAMAP" id="MF_01265">
    <property type="entry name" value="NadX"/>
    <property type="match status" value="1"/>
</dbReference>
<evidence type="ECO:0000256" key="3">
    <source>
        <dbReference type="ARBA" id="ARBA00022857"/>
    </source>
</evidence>
<evidence type="ECO:0000259" key="8">
    <source>
        <dbReference type="Pfam" id="PF03447"/>
    </source>
</evidence>
<dbReference type="RefSeq" id="WP_045549762.1">
    <property type="nucleotide sequence ID" value="NZ_JZDQ02000007.1"/>
</dbReference>
<dbReference type="SUPFAM" id="SSF55347">
    <property type="entry name" value="Glyceraldehyde-3-phosphate dehydrogenase-like, C-terminal domain"/>
    <property type="match status" value="1"/>
</dbReference>
<comment type="function">
    <text evidence="6">Specifically catalyzes the NAD or NADP-dependent dehydrogenation of L-aspartate to iminoaspartate.</text>
</comment>
<organism evidence="9 10">
    <name type="scientific">Nocardioides luteus</name>
    <dbReference type="NCBI Taxonomy" id="1844"/>
    <lineage>
        <taxon>Bacteria</taxon>
        <taxon>Bacillati</taxon>
        <taxon>Actinomycetota</taxon>
        <taxon>Actinomycetes</taxon>
        <taxon>Propionibacteriales</taxon>
        <taxon>Nocardioidaceae</taxon>
        <taxon>Nocardioides</taxon>
    </lineage>
</organism>
<dbReference type="Proteomes" id="UP000033772">
    <property type="component" value="Unassembled WGS sequence"/>
</dbReference>
<evidence type="ECO:0000256" key="5">
    <source>
        <dbReference type="ARBA" id="ARBA00023027"/>
    </source>
</evidence>
<feature type="domain" description="Aspartate/homoserine dehydrogenase NAD-binding" evidence="8">
    <location>
        <begin position="8"/>
        <end position="102"/>
    </location>
</feature>
<feature type="domain" description="Aspartate dehydrogenase" evidence="7">
    <location>
        <begin position="160"/>
        <end position="246"/>
    </location>
</feature>
<keyword evidence="4 6" id="KW-0560">Oxidoreductase</keyword>
<comment type="pathway">
    <text evidence="6">Cofactor biosynthesis; NAD(+) biosynthesis; iminoaspartate from L-aspartate (dehydrogenase route): step 1/1.</text>
</comment>
<comment type="caution">
    <text evidence="9">The sequence shown here is derived from an EMBL/GenBank/DDBJ whole genome shotgun (WGS) entry which is preliminary data.</text>
</comment>
<dbReference type="Pfam" id="PF03447">
    <property type="entry name" value="NAD_binding_3"/>
    <property type="match status" value="1"/>
</dbReference>
<dbReference type="Gene3D" id="3.30.360.10">
    <property type="entry name" value="Dihydrodipicolinate Reductase, domain 2"/>
    <property type="match status" value="1"/>
</dbReference>
<keyword evidence="10" id="KW-1185">Reference proteome</keyword>
<sequence>MTKVSIIGAGAIGRPVIEALVGGAVEDVEVVGVVNDTPVGECPVPQIRLAKAIESSDVIVECAGQAVVSVHGVEILEAGRDLLITSAGALADPDLVARLLAAGPGRMFVTSGAIGGIDLLVSAASHGAVHRASVTTTKLPATLLQPWMDDATQERVRATTEPTTIFEGSAAEAARYFPRSLNVAATVGLAVGDLELVEVRLVADPGAELTSHVIEADADAGSYRFEIRNHPSAANPRTSGVVSRAVVRSLSMLVGRPVGAVSIV</sequence>
<dbReference type="GO" id="GO:0009435">
    <property type="term" value="P:NAD+ biosynthetic process"/>
    <property type="evidence" value="ECO:0007669"/>
    <property type="project" value="UniProtKB-UniRule"/>
</dbReference>
<dbReference type="GO" id="GO:0050661">
    <property type="term" value="F:NADP binding"/>
    <property type="evidence" value="ECO:0007669"/>
    <property type="project" value="UniProtKB-UniRule"/>
</dbReference>
<dbReference type="InterPro" id="IPR005106">
    <property type="entry name" value="Asp/hSer_DH_NAD-bd"/>
</dbReference>
<dbReference type="GO" id="GO:0016639">
    <property type="term" value="F:oxidoreductase activity, acting on the CH-NH2 group of donors, NAD or NADP as acceptor"/>
    <property type="evidence" value="ECO:0007669"/>
    <property type="project" value="UniProtKB-UniRule"/>
</dbReference>
<gene>
    <name evidence="6" type="primary">nadX</name>
    <name evidence="9" type="ORF">UG56_006190</name>
</gene>
<dbReference type="Pfam" id="PF01958">
    <property type="entry name" value="Asp_DH_C"/>
    <property type="match status" value="1"/>
</dbReference>
<keyword evidence="3 6" id="KW-0521">NADP</keyword>
<evidence type="ECO:0000256" key="4">
    <source>
        <dbReference type="ARBA" id="ARBA00023002"/>
    </source>
</evidence>
<comment type="similarity">
    <text evidence="1 6">Belongs to the L-aspartate dehydrogenase family.</text>
</comment>
<evidence type="ECO:0000259" key="7">
    <source>
        <dbReference type="Pfam" id="PF01958"/>
    </source>
</evidence>
<comment type="catalytic activity">
    <reaction evidence="6">
        <text>L-aspartate + NADP(+) + H2O = oxaloacetate + NH4(+) + NADPH + H(+)</text>
        <dbReference type="Rhea" id="RHEA:11784"/>
        <dbReference type="ChEBI" id="CHEBI:15377"/>
        <dbReference type="ChEBI" id="CHEBI:15378"/>
        <dbReference type="ChEBI" id="CHEBI:16452"/>
        <dbReference type="ChEBI" id="CHEBI:28938"/>
        <dbReference type="ChEBI" id="CHEBI:29991"/>
        <dbReference type="ChEBI" id="CHEBI:57783"/>
        <dbReference type="ChEBI" id="CHEBI:58349"/>
        <dbReference type="EC" id="1.4.1.21"/>
    </reaction>
</comment>
<dbReference type="UniPathway" id="UPA00253">
    <property type="reaction ID" value="UER00456"/>
</dbReference>
<evidence type="ECO:0000256" key="2">
    <source>
        <dbReference type="ARBA" id="ARBA00022642"/>
    </source>
</evidence>
<dbReference type="EMBL" id="JZDQ02000007">
    <property type="protein sequence ID" value="OIJ27602.1"/>
    <property type="molecule type" value="Genomic_DNA"/>
</dbReference>
<dbReference type="SUPFAM" id="SSF51735">
    <property type="entry name" value="NAD(P)-binding Rossmann-fold domains"/>
    <property type="match status" value="1"/>
</dbReference>
<feature type="binding site" evidence="6">
    <location>
        <position position="182"/>
    </location>
    <ligand>
        <name>NAD(+)</name>
        <dbReference type="ChEBI" id="CHEBI:57540"/>
    </ligand>
</feature>
<feature type="active site" evidence="6">
    <location>
        <position position="212"/>
    </location>
</feature>
<reference evidence="9" key="1">
    <citation type="submission" date="2016-10" db="EMBL/GenBank/DDBJ databases">
        <title>Draft Genome Sequence of Nocardioides luteus Strain BAFB, an Alkane-Degrading Bacterium Isolated from JP-7 Polluted Soil.</title>
        <authorList>
            <person name="Brown L."/>
            <person name="Ruiz O.N."/>
            <person name="Gunasekera T."/>
        </authorList>
    </citation>
    <scope>NUCLEOTIDE SEQUENCE [LARGE SCALE GENOMIC DNA]</scope>
    <source>
        <strain evidence="9">BAFB</strain>
    </source>
</reference>
<dbReference type="STRING" id="1844.UG56_006190"/>
<dbReference type="InterPro" id="IPR020626">
    <property type="entry name" value="Asp_DH_prok"/>
</dbReference>
<dbReference type="GO" id="GO:0051287">
    <property type="term" value="F:NAD binding"/>
    <property type="evidence" value="ECO:0007669"/>
    <property type="project" value="UniProtKB-UniRule"/>
</dbReference>
<dbReference type="EC" id="1.4.1.21" evidence="6"/>
<dbReference type="PANTHER" id="PTHR31873:SF6">
    <property type="entry name" value="ASPARTATE DEHYDROGENASE DOMAIN-CONTAINING PROTEIN"/>
    <property type="match status" value="1"/>
</dbReference>
<dbReference type="InterPro" id="IPR002811">
    <property type="entry name" value="Asp_DH"/>
</dbReference>
<evidence type="ECO:0000256" key="1">
    <source>
        <dbReference type="ARBA" id="ARBA00008331"/>
    </source>
</evidence>